<sequence length="117" mass="13142">MAELNDDIVLDIACEGGCAWIPKLAKPRRVTLRQMNPLQRERICNTLLQVLPLGKTPGAQSSVGRGDQRYYRIEISNIIQNQKHVGDGDTIILLIPEDQAPPELVQLWKEGEITISR</sequence>
<dbReference type="Pfam" id="PF20242">
    <property type="entry name" value="Emfourin"/>
    <property type="match status" value="1"/>
</dbReference>
<dbReference type="Proteomes" id="UP000196980">
    <property type="component" value="Chromosome"/>
</dbReference>
<accession>A0ABC8AGT7</accession>
<proteinExistence type="predicted"/>
<protein>
    <submittedName>
        <fullName evidence="2">Uncharacterized protein</fullName>
    </submittedName>
</protein>
<dbReference type="KEGG" id="xfh:XFHB_07405"/>
<evidence type="ECO:0000313" key="3">
    <source>
        <dbReference type="Proteomes" id="UP000196980"/>
    </source>
</evidence>
<evidence type="ECO:0000313" key="2">
    <source>
        <dbReference type="EMBL" id="ALR07754.1"/>
    </source>
</evidence>
<name>A0ABC8AGT7_XYLFS</name>
<dbReference type="EMBL" id="CP009885">
    <property type="protein sequence ID" value="ALR07754.1"/>
    <property type="molecule type" value="Genomic_DNA"/>
</dbReference>
<organism evidence="2 3">
    <name type="scientific">Xylella fastidiosa</name>
    <dbReference type="NCBI Taxonomy" id="2371"/>
    <lineage>
        <taxon>Bacteria</taxon>
        <taxon>Pseudomonadati</taxon>
        <taxon>Pseudomonadota</taxon>
        <taxon>Gammaproteobacteria</taxon>
        <taxon>Lysobacterales</taxon>
        <taxon>Lysobacteraceae</taxon>
        <taxon>Xylella</taxon>
    </lineage>
</organism>
<dbReference type="KEGG" id="xfh:XFHB_07940"/>
<reference evidence="3" key="1">
    <citation type="submission" date="2014-11" db="EMBL/GenBank/DDBJ databases">
        <title>Xylella fastidiosa Hib4 Genome Sequencing.</title>
        <authorList>
            <person name="Pierry P.M."/>
            <person name="da Silva A.M."/>
        </authorList>
    </citation>
    <scope>NUCLEOTIDE SEQUENCE [LARGE SCALE GENOMIC DNA]</scope>
    <source>
        <strain evidence="3">Hib4</strain>
    </source>
</reference>
<dbReference type="EMBL" id="CP009885">
    <property type="protein sequence ID" value="ALR07744.1"/>
    <property type="molecule type" value="Genomic_DNA"/>
</dbReference>
<dbReference type="AlphaFoldDB" id="A0ABC8AGT7"/>
<reference evidence="2" key="2">
    <citation type="journal article" date="2020" name="Phytopathology">
        <title>High-Quality Draft Genome Sequence Resources of Eight Xylella fastidiosa Strains Isolated from Citrus, Coffee, Plum, and Hibiscus in South America.</title>
        <authorList>
            <person name="Pierry P.M."/>
            <person name="de Santana W.O."/>
            <person name="Kitajima J.P."/>
            <person name="Martins-Junior J."/>
            <person name="Zaini P.A."/>
            <person name="Uceda-Campos G."/>
            <person name="Feitosa-Junior O.R."/>
            <person name="Pessoa P.I.S."/>
            <person name="Coletta-Filho H.D."/>
            <person name="de Souza A.A."/>
            <person name="Machado M.A."/>
            <person name="Gesteira A.D.S."/>
            <person name="Martins L.F."/>
            <person name="Amaral M.S."/>
            <person name="Beckedorff F.C."/>
            <person name="de Almeida L.G.P."/>
            <person name="de Vasconcelos A.T.R."/>
            <person name="Verjovski-Almeida S."/>
            <person name="Setubal J.C."/>
            <person name="da Silva A.M."/>
        </authorList>
    </citation>
    <scope>NUCLEOTIDE SEQUENCE</scope>
    <source>
        <strain evidence="2">Hib4</strain>
    </source>
</reference>
<gene>
    <name evidence="1" type="ORF">XFHB_07405</name>
    <name evidence="2" type="ORF">XFHB_07940</name>
</gene>
<evidence type="ECO:0000313" key="1">
    <source>
        <dbReference type="EMBL" id="ALR07744.1"/>
    </source>
</evidence>
<dbReference type="InterPro" id="IPR049457">
    <property type="entry name" value="Emfourin"/>
</dbReference>